<feature type="domain" description="ASCH" evidence="1">
    <location>
        <begin position="22"/>
        <end position="108"/>
    </location>
</feature>
<dbReference type="Pfam" id="PF04266">
    <property type="entry name" value="ASCH"/>
    <property type="match status" value="1"/>
</dbReference>
<organism evidence="2 3">
    <name type="scientific">Vibrio europaeus</name>
    <dbReference type="NCBI Taxonomy" id="300876"/>
    <lineage>
        <taxon>Bacteria</taxon>
        <taxon>Pseudomonadati</taxon>
        <taxon>Pseudomonadota</taxon>
        <taxon>Gammaproteobacteria</taxon>
        <taxon>Vibrionales</taxon>
        <taxon>Vibrionaceae</taxon>
        <taxon>Vibrio</taxon>
        <taxon>Vibrio oreintalis group</taxon>
    </lineage>
</organism>
<dbReference type="Proteomes" id="UP001150001">
    <property type="component" value="Unassembled WGS sequence"/>
</dbReference>
<name>A0ABT5GNU1_9VIBR</name>
<dbReference type="RefSeq" id="WP_190337213.1">
    <property type="nucleotide sequence ID" value="NZ_JAPFIQ010000013.1"/>
</dbReference>
<reference evidence="2" key="1">
    <citation type="submission" date="2022-11" db="EMBL/GenBank/DDBJ databases">
        <title>Role of the vibriolysin VemA secreted by the emergent pathogen Vibrio europaeus in the colonization of Manila clam mucus.</title>
        <authorList>
            <person name="Martinez C."/>
            <person name="Rodriguez S."/>
            <person name="Vences A."/>
            <person name="Barja J.L."/>
            <person name="Toranzo A.E."/>
            <person name="Dubert J."/>
        </authorList>
    </citation>
    <scope>NUCLEOTIDE SEQUENCE</scope>
    <source>
        <strain evidence="2">3454</strain>
    </source>
</reference>
<dbReference type="EMBL" id="JAPFIT010000005">
    <property type="protein sequence ID" value="MDC5738586.1"/>
    <property type="molecule type" value="Genomic_DNA"/>
</dbReference>
<dbReference type="InterPro" id="IPR015947">
    <property type="entry name" value="PUA-like_sf"/>
</dbReference>
<protein>
    <recommendedName>
        <fullName evidence="1">ASCH domain-containing protein</fullName>
    </recommendedName>
</protein>
<proteinExistence type="predicted"/>
<dbReference type="SUPFAM" id="SSF88697">
    <property type="entry name" value="PUA domain-like"/>
    <property type="match status" value="1"/>
</dbReference>
<sequence length="113" mass="13021">MNKQIPEITLNAENFYKASIDKKLSTIRLGNKDISPGPAFLVNDENQAKILIDIWFVNHCLLSDLELNDARLDGFDTMEDLKAELRRCYQRPLQEREVVTQVLFNVVEEARVA</sequence>
<dbReference type="Gene3D" id="2.30.130.30">
    <property type="entry name" value="Hypothetical protein"/>
    <property type="match status" value="1"/>
</dbReference>
<evidence type="ECO:0000313" key="3">
    <source>
        <dbReference type="Proteomes" id="UP001150001"/>
    </source>
</evidence>
<accession>A0ABT5GNU1</accession>
<comment type="caution">
    <text evidence="2">The sequence shown here is derived from an EMBL/GenBank/DDBJ whole genome shotgun (WGS) entry which is preliminary data.</text>
</comment>
<keyword evidence="3" id="KW-1185">Reference proteome</keyword>
<gene>
    <name evidence="2" type="ORF">OPW20_00845</name>
</gene>
<evidence type="ECO:0000259" key="1">
    <source>
        <dbReference type="Pfam" id="PF04266"/>
    </source>
</evidence>
<dbReference type="InterPro" id="IPR007374">
    <property type="entry name" value="ASCH_domain"/>
</dbReference>
<evidence type="ECO:0000313" key="2">
    <source>
        <dbReference type="EMBL" id="MDC5738586.1"/>
    </source>
</evidence>